<dbReference type="InterPro" id="IPR041479">
    <property type="entry name" value="TetR_CgmR_C"/>
</dbReference>
<evidence type="ECO:0000313" key="4">
    <source>
        <dbReference type="EMBL" id="TDE98938.1"/>
    </source>
</evidence>
<feature type="domain" description="HTH tetR-type" evidence="3">
    <location>
        <begin position="2"/>
        <end position="62"/>
    </location>
</feature>
<dbReference type="InterPro" id="IPR050109">
    <property type="entry name" value="HTH-type_TetR-like_transc_reg"/>
</dbReference>
<keyword evidence="1 2" id="KW-0238">DNA-binding</keyword>
<dbReference type="PANTHER" id="PTHR30055">
    <property type="entry name" value="HTH-TYPE TRANSCRIPTIONAL REGULATOR RUTR"/>
    <property type="match status" value="1"/>
</dbReference>
<accession>A0ABY2EAY9</accession>
<dbReference type="Pfam" id="PF00440">
    <property type="entry name" value="TetR_N"/>
    <property type="match status" value="1"/>
</dbReference>
<dbReference type="Pfam" id="PF17937">
    <property type="entry name" value="TetR_C_28"/>
    <property type="match status" value="1"/>
</dbReference>
<dbReference type="PROSITE" id="PS50977">
    <property type="entry name" value="HTH_TETR_2"/>
    <property type="match status" value="1"/>
</dbReference>
<evidence type="ECO:0000256" key="2">
    <source>
        <dbReference type="PROSITE-ProRule" id="PRU00335"/>
    </source>
</evidence>
<dbReference type="EMBL" id="SMNA01000001">
    <property type="protein sequence ID" value="TDE98938.1"/>
    <property type="molecule type" value="Genomic_DNA"/>
</dbReference>
<name>A0ABY2EAY9_9MICO</name>
<dbReference type="PRINTS" id="PR00455">
    <property type="entry name" value="HTHTETR"/>
</dbReference>
<dbReference type="InterPro" id="IPR001647">
    <property type="entry name" value="HTH_TetR"/>
</dbReference>
<dbReference type="PANTHER" id="PTHR30055:SF146">
    <property type="entry name" value="HTH-TYPE TRANSCRIPTIONAL DUAL REGULATOR CECR"/>
    <property type="match status" value="1"/>
</dbReference>
<feature type="DNA-binding region" description="H-T-H motif" evidence="2">
    <location>
        <begin position="25"/>
        <end position="44"/>
    </location>
</feature>
<reference evidence="4 5" key="1">
    <citation type="submission" date="2019-03" db="EMBL/GenBank/DDBJ databases">
        <title>Genomic features of bacteria from cold environments.</title>
        <authorList>
            <person name="Shen L."/>
        </authorList>
    </citation>
    <scope>NUCLEOTIDE SEQUENCE [LARGE SCALE GENOMIC DNA]</scope>
    <source>
        <strain evidence="5">T3246-1</strain>
    </source>
</reference>
<comment type="caution">
    <text evidence="4">The sequence shown here is derived from an EMBL/GenBank/DDBJ whole genome shotgun (WGS) entry which is preliminary data.</text>
</comment>
<sequence>MSTARERIVDALERVLIEEGPAAATLEHVAEGAGVSKGGLLYHFGSKEALFEGLLGRLTDSSQDPAPATDARGAITEYLRLSMVADDAFSTTLLAALRLVGAPGVDVPAALSAASEQWFEQVRPHIADPVTARLIQLVGDGLYLNALISAPASPHDDAVIARLLGEVEPH</sequence>
<evidence type="ECO:0000259" key="3">
    <source>
        <dbReference type="PROSITE" id="PS50977"/>
    </source>
</evidence>
<keyword evidence="5" id="KW-1185">Reference proteome</keyword>
<dbReference type="RefSeq" id="WP_133105840.1">
    <property type="nucleotide sequence ID" value="NZ_SMNA01000001.1"/>
</dbReference>
<protein>
    <submittedName>
        <fullName evidence="4">TetR/AcrR family transcriptional regulator</fullName>
    </submittedName>
</protein>
<gene>
    <name evidence="4" type="ORF">EXU48_01715</name>
</gene>
<dbReference type="Gene3D" id="1.10.357.10">
    <property type="entry name" value="Tetracycline Repressor, domain 2"/>
    <property type="match status" value="1"/>
</dbReference>
<dbReference type="SUPFAM" id="SSF46689">
    <property type="entry name" value="Homeodomain-like"/>
    <property type="match status" value="1"/>
</dbReference>
<evidence type="ECO:0000313" key="5">
    <source>
        <dbReference type="Proteomes" id="UP000504882"/>
    </source>
</evidence>
<dbReference type="InterPro" id="IPR009057">
    <property type="entry name" value="Homeodomain-like_sf"/>
</dbReference>
<evidence type="ECO:0000256" key="1">
    <source>
        <dbReference type="ARBA" id="ARBA00023125"/>
    </source>
</evidence>
<organism evidence="4 5">
    <name type="scientific">Occultella glacieicola</name>
    <dbReference type="NCBI Taxonomy" id="2518684"/>
    <lineage>
        <taxon>Bacteria</taxon>
        <taxon>Bacillati</taxon>
        <taxon>Actinomycetota</taxon>
        <taxon>Actinomycetes</taxon>
        <taxon>Micrococcales</taxon>
        <taxon>Ruaniaceae</taxon>
        <taxon>Occultella</taxon>
    </lineage>
</organism>
<proteinExistence type="predicted"/>
<dbReference type="Proteomes" id="UP000504882">
    <property type="component" value="Unassembled WGS sequence"/>
</dbReference>